<comment type="caution">
    <text evidence="2">The sequence shown here is derived from an EMBL/GenBank/DDBJ whole genome shotgun (WGS) entry which is preliminary data.</text>
</comment>
<feature type="transmembrane region" description="Helical" evidence="1">
    <location>
        <begin position="42"/>
        <end position="60"/>
    </location>
</feature>
<keyword evidence="1" id="KW-1133">Transmembrane helix</keyword>
<evidence type="ECO:0000256" key="1">
    <source>
        <dbReference type="SAM" id="Phobius"/>
    </source>
</evidence>
<keyword evidence="1" id="KW-0812">Transmembrane</keyword>
<feature type="transmembrane region" description="Helical" evidence="1">
    <location>
        <begin position="105"/>
        <end position="123"/>
    </location>
</feature>
<gene>
    <name evidence="2" type="ORF">KTS45_01060</name>
</gene>
<name>A0A8J7YA69_9EURY</name>
<dbReference type="OrthoDB" id="240299at2157"/>
<feature type="transmembrane region" description="Helical" evidence="1">
    <location>
        <begin position="80"/>
        <end position="99"/>
    </location>
</feature>
<protein>
    <submittedName>
        <fullName evidence="2">Uncharacterized protein</fullName>
    </submittedName>
</protein>
<dbReference type="Proteomes" id="UP000766550">
    <property type="component" value="Unassembled WGS sequence"/>
</dbReference>
<dbReference type="EMBL" id="JAHQXF010000001">
    <property type="protein sequence ID" value="MBV0922778.1"/>
    <property type="molecule type" value="Genomic_DNA"/>
</dbReference>
<reference evidence="2 3" key="1">
    <citation type="submission" date="2021-06" db="EMBL/GenBank/DDBJ databases">
        <title>New haloarchaea isolates fom saline soil.</title>
        <authorList>
            <person name="Duran-Viseras A."/>
            <person name="Sanchez-Porro C.S."/>
            <person name="Ventosa A."/>
        </authorList>
    </citation>
    <scope>NUCLEOTIDE SEQUENCE [LARGE SCALE GENOMIC DNA]</scope>
    <source>
        <strain evidence="2 3">JCM 183640</strain>
    </source>
</reference>
<accession>A0A8J7YA69</accession>
<sequence length="125" mass="13808">MSLSTLLYAGVLVRLALFAVAWLSTGYWFYADSAARGSSLPALWGVGAVLFWPIGIYYLVSVRRARERARPVAQRERIAWLFAVSSLGATVAGTAIAPPDPLSETAFTLFLFVALVPLTYYYLRR</sequence>
<dbReference type="RefSeq" id="WP_162315952.1">
    <property type="nucleotide sequence ID" value="NZ_JAHQXF010000001.1"/>
</dbReference>
<evidence type="ECO:0000313" key="2">
    <source>
        <dbReference type="EMBL" id="MBV0922778.1"/>
    </source>
</evidence>
<keyword evidence="3" id="KW-1185">Reference proteome</keyword>
<feature type="transmembrane region" description="Helical" evidence="1">
    <location>
        <begin position="7"/>
        <end position="30"/>
    </location>
</feature>
<organism evidence="2 3">
    <name type="scientific">Haloarcula limicola</name>
    <dbReference type="NCBI Taxonomy" id="1429915"/>
    <lineage>
        <taxon>Archaea</taxon>
        <taxon>Methanobacteriati</taxon>
        <taxon>Methanobacteriota</taxon>
        <taxon>Stenosarchaea group</taxon>
        <taxon>Halobacteria</taxon>
        <taxon>Halobacteriales</taxon>
        <taxon>Haloarculaceae</taxon>
        <taxon>Haloarcula</taxon>
    </lineage>
</organism>
<proteinExistence type="predicted"/>
<evidence type="ECO:0000313" key="3">
    <source>
        <dbReference type="Proteomes" id="UP000766550"/>
    </source>
</evidence>
<keyword evidence="1" id="KW-0472">Membrane</keyword>
<dbReference type="AlphaFoldDB" id="A0A8J7YA69"/>